<evidence type="ECO:0000313" key="2">
    <source>
        <dbReference type="EMBL" id="MBY5956907.1"/>
    </source>
</evidence>
<name>A0A953L5S6_9BACT</name>
<organism evidence="2 3">
    <name type="scientific">Membranihabitans marinus</name>
    <dbReference type="NCBI Taxonomy" id="1227546"/>
    <lineage>
        <taxon>Bacteria</taxon>
        <taxon>Pseudomonadati</taxon>
        <taxon>Bacteroidota</taxon>
        <taxon>Saprospiria</taxon>
        <taxon>Saprospirales</taxon>
        <taxon>Saprospiraceae</taxon>
        <taxon>Membranihabitans</taxon>
    </lineage>
</organism>
<proteinExistence type="predicted"/>
<reference evidence="2" key="1">
    <citation type="submission" date="2021-06" db="EMBL/GenBank/DDBJ databases">
        <title>44 bacteria genomes isolated from Dapeng, Shenzhen.</title>
        <authorList>
            <person name="Zheng W."/>
            <person name="Yu S."/>
            <person name="Huang Y."/>
        </authorList>
    </citation>
    <scope>NUCLEOTIDE SEQUENCE</scope>
    <source>
        <strain evidence="2">DP5N28-2</strain>
    </source>
</reference>
<accession>A0A953L5S6</accession>
<keyword evidence="3" id="KW-1185">Reference proteome</keyword>
<dbReference type="Proteomes" id="UP000753961">
    <property type="component" value="Unassembled WGS sequence"/>
</dbReference>
<comment type="caution">
    <text evidence="2">The sequence shown here is derived from an EMBL/GenBank/DDBJ whole genome shotgun (WGS) entry which is preliminary data.</text>
</comment>
<protein>
    <recommendedName>
        <fullName evidence="1">Putative collagen-binding domain-containing protein</fullName>
    </recommendedName>
</protein>
<dbReference type="InterPro" id="IPR024749">
    <property type="entry name" value="Collagen-bd_put"/>
</dbReference>
<dbReference type="Pfam" id="PF12904">
    <property type="entry name" value="Collagen_bind_2"/>
    <property type="match status" value="1"/>
</dbReference>
<evidence type="ECO:0000259" key="1">
    <source>
        <dbReference type="Pfam" id="PF12904"/>
    </source>
</evidence>
<dbReference type="AlphaFoldDB" id="A0A953L5S6"/>
<dbReference type="RefSeq" id="WP_222578423.1">
    <property type="nucleotide sequence ID" value="NZ_JAHVHU010000002.1"/>
</dbReference>
<dbReference type="EMBL" id="JAHVHU010000002">
    <property type="protein sequence ID" value="MBY5956907.1"/>
    <property type="molecule type" value="Genomic_DNA"/>
</dbReference>
<evidence type="ECO:0000313" key="3">
    <source>
        <dbReference type="Proteomes" id="UP000753961"/>
    </source>
</evidence>
<sequence>MPNSKFLFHWYNPRTGEWREKKEVNGGDVELKAPGDQDWVVLLKKK</sequence>
<gene>
    <name evidence="2" type="ORF">KUV50_02090</name>
</gene>
<feature type="domain" description="Putative collagen-binding" evidence="1">
    <location>
        <begin position="4"/>
        <end position="43"/>
    </location>
</feature>